<comment type="similarity">
    <text evidence="1">Belongs to the Dps family.</text>
</comment>
<dbReference type="EMBL" id="JAHQXE010000003">
    <property type="protein sequence ID" value="MBV0902366.1"/>
    <property type="molecule type" value="Genomic_DNA"/>
</dbReference>
<dbReference type="GO" id="GO:0008199">
    <property type="term" value="F:ferric iron binding"/>
    <property type="evidence" value="ECO:0007669"/>
    <property type="project" value="InterPro"/>
</dbReference>
<dbReference type="Pfam" id="PF00210">
    <property type="entry name" value="Ferritin"/>
    <property type="match status" value="1"/>
</dbReference>
<evidence type="ECO:0000256" key="1">
    <source>
        <dbReference type="ARBA" id="ARBA00009497"/>
    </source>
</evidence>
<gene>
    <name evidence="3" type="ORF">KTS37_11260</name>
</gene>
<dbReference type="RefSeq" id="WP_162413467.1">
    <property type="nucleotide sequence ID" value="NZ_JAHQXE010000003.1"/>
</dbReference>
<comment type="caution">
    <text evidence="3">The sequence shown here is derived from an EMBL/GenBank/DDBJ whole genome shotgun (WGS) entry which is preliminary data.</text>
</comment>
<evidence type="ECO:0000313" key="3">
    <source>
        <dbReference type="EMBL" id="MBV0902366.1"/>
    </source>
</evidence>
<keyword evidence="4" id="KW-1185">Reference proteome</keyword>
<dbReference type="PANTHER" id="PTHR42932:SF1">
    <property type="entry name" value="GENERAL STRESS PROTEIN 20U"/>
    <property type="match status" value="1"/>
</dbReference>
<dbReference type="InterPro" id="IPR008331">
    <property type="entry name" value="Ferritin_DPS_dom"/>
</dbReference>
<proteinExistence type="inferred from homology"/>
<feature type="domain" description="Ferritin/DPS" evidence="2">
    <location>
        <begin position="41"/>
        <end position="182"/>
    </location>
</feature>
<accession>A0AA41KI17</accession>
<evidence type="ECO:0000259" key="2">
    <source>
        <dbReference type="Pfam" id="PF00210"/>
    </source>
</evidence>
<reference evidence="3" key="1">
    <citation type="submission" date="2021-06" db="EMBL/GenBank/DDBJ databases">
        <title>New haloarchaea isolates fom saline soil.</title>
        <authorList>
            <person name="Duran-Viseras A."/>
            <person name="Sanchez-Porro C.S."/>
            <person name="Ventosa A."/>
        </authorList>
    </citation>
    <scope>NUCLEOTIDE SEQUENCE</scope>
    <source>
        <strain evidence="3">JCM 18369</strain>
    </source>
</reference>
<protein>
    <submittedName>
        <fullName evidence="3">DNA starvation/stationary phase protection protein</fullName>
    </submittedName>
</protein>
<dbReference type="InterPro" id="IPR002177">
    <property type="entry name" value="DPS_DNA-bd"/>
</dbReference>
<dbReference type="Proteomes" id="UP001166304">
    <property type="component" value="Unassembled WGS sequence"/>
</dbReference>
<name>A0AA41KI17_9EURY</name>
<organism evidence="3 4">
    <name type="scientific">Haloarcula salina</name>
    <dbReference type="NCBI Taxonomy" id="1429914"/>
    <lineage>
        <taxon>Archaea</taxon>
        <taxon>Methanobacteriati</taxon>
        <taxon>Methanobacteriota</taxon>
        <taxon>Stenosarchaea group</taxon>
        <taxon>Halobacteria</taxon>
        <taxon>Halobacteriales</taxon>
        <taxon>Haloarculaceae</taxon>
        <taxon>Haloarcula</taxon>
    </lineage>
</organism>
<sequence>MTDDQLGIIREPERGDRRQEWGTIEETSQRLDRDDAEAVVEALSVDYAGSFNLFYLLRKHYWTAEGAEFGDVAAFLEDAYKRARDINGDLAVRIVELGGIPPNTPPTIQEYAEVHLEAEGLYDLRRSLAGDLDGYATLVAGMREHVDLATDVGDSGTSERLHDHLTTLEDDAHVLEQFLEDDALARPEEVDRP</sequence>
<dbReference type="InterPro" id="IPR012347">
    <property type="entry name" value="Ferritin-like"/>
</dbReference>
<dbReference type="Gene3D" id="1.20.1260.10">
    <property type="match status" value="1"/>
</dbReference>
<dbReference type="AlphaFoldDB" id="A0AA41KI17"/>
<dbReference type="PANTHER" id="PTHR42932">
    <property type="entry name" value="GENERAL STRESS PROTEIN 20U"/>
    <property type="match status" value="1"/>
</dbReference>
<dbReference type="SUPFAM" id="SSF47240">
    <property type="entry name" value="Ferritin-like"/>
    <property type="match status" value="1"/>
</dbReference>
<dbReference type="InterPro" id="IPR009078">
    <property type="entry name" value="Ferritin-like_SF"/>
</dbReference>
<evidence type="ECO:0000313" key="4">
    <source>
        <dbReference type="Proteomes" id="UP001166304"/>
    </source>
</evidence>